<evidence type="ECO:0000313" key="3">
    <source>
        <dbReference type="Proteomes" id="UP000622707"/>
    </source>
</evidence>
<dbReference type="Proteomes" id="UP000622707">
    <property type="component" value="Unassembled WGS sequence"/>
</dbReference>
<feature type="transmembrane region" description="Helical" evidence="1">
    <location>
        <begin position="107"/>
        <end position="130"/>
    </location>
</feature>
<gene>
    <name evidence="2" type="ORF">JI746_14410</name>
</gene>
<feature type="transmembrane region" description="Helical" evidence="1">
    <location>
        <begin position="66"/>
        <end position="87"/>
    </location>
</feature>
<dbReference type="RefSeq" id="WP_201690366.1">
    <property type="nucleotide sequence ID" value="NZ_JAEQND010000007.1"/>
</dbReference>
<accession>A0ABS1JQ08</accession>
<dbReference type="PROSITE" id="PS51318">
    <property type="entry name" value="TAT"/>
    <property type="match status" value="1"/>
</dbReference>
<organism evidence="2 3">
    <name type="scientific">Ramlibacter alkalitolerans</name>
    <dbReference type="NCBI Taxonomy" id="2039631"/>
    <lineage>
        <taxon>Bacteria</taxon>
        <taxon>Pseudomonadati</taxon>
        <taxon>Pseudomonadota</taxon>
        <taxon>Betaproteobacteria</taxon>
        <taxon>Burkholderiales</taxon>
        <taxon>Comamonadaceae</taxon>
        <taxon>Ramlibacter</taxon>
    </lineage>
</organism>
<reference evidence="2 3" key="1">
    <citation type="journal article" date="2017" name="Int. J. Syst. Evol. Microbiol.">
        <title>Ramlibacter alkalitolerans sp. nov., alkali-tolerant bacterium isolated from soil of ginseng.</title>
        <authorList>
            <person name="Lee D.H."/>
            <person name="Cha C.J."/>
        </authorList>
    </citation>
    <scope>NUCLEOTIDE SEQUENCE [LARGE SCALE GENOMIC DNA]</scope>
    <source>
        <strain evidence="2 3">KACC 19305</strain>
    </source>
</reference>
<evidence type="ECO:0008006" key="4">
    <source>
        <dbReference type="Google" id="ProtNLM"/>
    </source>
</evidence>
<evidence type="ECO:0000313" key="2">
    <source>
        <dbReference type="EMBL" id="MBL0426303.1"/>
    </source>
</evidence>
<keyword evidence="1" id="KW-1133">Transmembrane helix</keyword>
<dbReference type="EMBL" id="JAEQND010000007">
    <property type="protein sequence ID" value="MBL0426303.1"/>
    <property type="molecule type" value="Genomic_DNA"/>
</dbReference>
<proteinExistence type="predicted"/>
<evidence type="ECO:0000256" key="1">
    <source>
        <dbReference type="SAM" id="Phobius"/>
    </source>
</evidence>
<sequence>MTPAREQFVAGALAIAVGAAVALAMLYAPGGARAPAWVIYAAAGAFVLAGLTLIAQGTGRRLLARWLPALVIACLVAPAAWIALGAGPRRCLVSVWASGGRLLGRHSDLLCRLAFGAGAVLGLLMLLLAVREALRNDLDP</sequence>
<feature type="transmembrane region" description="Helical" evidence="1">
    <location>
        <begin position="7"/>
        <end position="28"/>
    </location>
</feature>
<name>A0ABS1JQ08_9BURK</name>
<protein>
    <recommendedName>
        <fullName evidence="4">Major facilitator superfamily (MFS) profile domain-containing protein</fullName>
    </recommendedName>
</protein>
<dbReference type="InterPro" id="IPR006311">
    <property type="entry name" value="TAT_signal"/>
</dbReference>
<keyword evidence="1" id="KW-0472">Membrane</keyword>
<feature type="transmembrane region" description="Helical" evidence="1">
    <location>
        <begin position="34"/>
        <end position="54"/>
    </location>
</feature>
<keyword evidence="1" id="KW-0812">Transmembrane</keyword>
<keyword evidence="3" id="KW-1185">Reference proteome</keyword>
<comment type="caution">
    <text evidence="2">The sequence shown here is derived from an EMBL/GenBank/DDBJ whole genome shotgun (WGS) entry which is preliminary data.</text>
</comment>